<dbReference type="PANTHER" id="PTHR10380:SF205">
    <property type="entry name" value="CUTICULAR PROTEIN 97EB"/>
    <property type="match status" value="1"/>
</dbReference>
<dbReference type="GO" id="GO:0062129">
    <property type="term" value="C:chitin-based extracellular matrix"/>
    <property type="evidence" value="ECO:0007669"/>
    <property type="project" value="TreeGrafter"/>
</dbReference>
<dbReference type="PROSITE" id="PS51155">
    <property type="entry name" value="CHIT_BIND_RR_2"/>
    <property type="match status" value="1"/>
</dbReference>
<organism evidence="4">
    <name type="scientific">Bactrocera latifrons</name>
    <name type="common">Malaysian fruit fly</name>
    <name type="synonym">Chaetodacus latifrons</name>
    <dbReference type="NCBI Taxonomy" id="174628"/>
    <lineage>
        <taxon>Eukaryota</taxon>
        <taxon>Metazoa</taxon>
        <taxon>Ecdysozoa</taxon>
        <taxon>Arthropoda</taxon>
        <taxon>Hexapoda</taxon>
        <taxon>Insecta</taxon>
        <taxon>Pterygota</taxon>
        <taxon>Neoptera</taxon>
        <taxon>Endopterygota</taxon>
        <taxon>Diptera</taxon>
        <taxon>Brachycera</taxon>
        <taxon>Muscomorpha</taxon>
        <taxon>Tephritoidea</taxon>
        <taxon>Tephritidae</taxon>
        <taxon>Bactrocera</taxon>
        <taxon>Bactrocera</taxon>
    </lineage>
</organism>
<feature type="chain" id="PRO_5005521125" description="Cuticle protein 6" evidence="3">
    <location>
        <begin position="22"/>
        <end position="258"/>
    </location>
</feature>
<feature type="compositionally biased region" description="Low complexity" evidence="2">
    <location>
        <begin position="105"/>
        <end position="116"/>
    </location>
</feature>
<keyword evidence="3" id="KW-0732">Signal</keyword>
<dbReference type="EMBL" id="GDHF01025382">
    <property type="protein sequence ID" value="JAI26932.1"/>
    <property type="molecule type" value="Transcribed_RNA"/>
</dbReference>
<evidence type="ECO:0000256" key="3">
    <source>
        <dbReference type="SAM" id="SignalP"/>
    </source>
</evidence>
<feature type="region of interest" description="Disordered" evidence="2">
    <location>
        <begin position="90"/>
        <end position="122"/>
    </location>
</feature>
<dbReference type="OrthoDB" id="6371055at2759"/>
<gene>
    <name evidence="4" type="ORF">c0_g1_i2</name>
</gene>
<evidence type="ECO:0000256" key="1">
    <source>
        <dbReference type="PROSITE-ProRule" id="PRU00497"/>
    </source>
</evidence>
<dbReference type="InterPro" id="IPR000618">
    <property type="entry name" value="Insect_cuticle"/>
</dbReference>
<name>A0A0K8UJP5_BACLA</name>
<reference evidence="4" key="1">
    <citation type="submission" date="2015-06" db="EMBL/GenBank/DDBJ databases">
        <authorList>
            <person name="Hoefler B.C."/>
            <person name="Straight P.D."/>
        </authorList>
    </citation>
    <scope>NUCLEOTIDE SEQUENCE</scope>
</reference>
<proteinExistence type="predicted"/>
<feature type="compositionally biased region" description="Pro residues" evidence="2">
    <location>
        <begin position="191"/>
        <end position="204"/>
    </location>
</feature>
<dbReference type="InterPro" id="IPR050468">
    <property type="entry name" value="Cuticle_Struct_Prot"/>
</dbReference>
<dbReference type="PANTHER" id="PTHR10380">
    <property type="entry name" value="CUTICLE PROTEIN"/>
    <property type="match status" value="1"/>
</dbReference>
<dbReference type="AlphaFoldDB" id="A0A0K8UJP5"/>
<evidence type="ECO:0000313" key="4">
    <source>
        <dbReference type="EMBL" id="JAI26932.1"/>
    </source>
</evidence>
<evidence type="ECO:0008006" key="5">
    <source>
        <dbReference type="Google" id="ProtNLM"/>
    </source>
</evidence>
<feature type="compositionally biased region" description="Low complexity" evidence="2">
    <location>
        <begin position="205"/>
        <end position="228"/>
    </location>
</feature>
<keyword evidence="1" id="KW-0193">Cuticle</keyword>
<feature type="compositionally biased region" description="Pro residues" evidence="2">
    <location>
        <begin position="159"/>
        <end position="177"/>
    </location>
</feature>
<protein>
    <recommendedName>
        <fullName evidence="5">Cuticle protein 6</fullName>
    </recommendedName>
</protein>
<dbReference type="Pfam" id="PF00379">
    <property type="entry name" value="Chitin_bind_4"/>
    <property type="match status" value="1"/>
</dbReference>
<accession>A0A0K8UJP5</accession>
<dbReference type="GO" id="GO:0008010">
    <property type="term" value="F:structural constituent of chitin-based larval cuticle"/>
    <property type="evidence" value="ECO:0007669"/>
    <property type="project" value="TreeGrafter"/>
</dbReference>
<evidence type="ECO:0000256" key="2">
    <source>
        <dbReference type="SAM" id="MobiDB-lite"/>
    </source>
</evidence>
<sequence>MNKLLIFSCLILGTQIQQSYQQQDYTTPVPILKQIDRHNDDGSYTYGYEAADRSFKIETKYPSGEVFGKYGYLDDQGKLREIEYGASKRGFEPAGSDINVPPPTLTNNNPYPLGPNEIDDGQYREDPAVYYKDQKFNRPAVAPSRFSLDNLHQPQRPQYNPPPPPPQYYNPPPPPQPRYQQLGFQHQPPQFRQPPPPPPPPQPRYQPQYQPQYQQRSYQPQPQSQYPYGSLPQHHHPALKNLDIWSGSYSIDYTGRRK</sequence>
<feature type="signal peptide" evidence="3">
    <location>
        <begin position="1"/>
        <end position="21"/>
    </location>
</feature>
<feature type="region of interest" description="Disordered" evidence="2">
    <location>
        <begin position="149"/>
        <end position="258"/>
    </location>
</feature>